<accession>A0A835I9A1</accession>
<evidence type="ECO:0000313" key="2">
    <source>
        <dbReference type="EMBL" id="KAF9613621.1"/>
    </source>
</evidence>
<dbReference type="PANTHER" id="PTHR33704:SF1">
    <property type="entry name" value="PROTEIN HEAT INTOLERANT 4-RELATED"/>
    <property type="match status" value="1"/>
</dbReference>
<dbReference type="Proteomes" id="UP000631114">
    <property type="component" value="Unassembled WGS sequence"/>
</dbReference>
<evidence type="ECO:0000256" key="1">
    <source>
        <dbReference type="SAM" id="Coils"/>
    </source>
</evidence>
<organism evidence="2 3">
    <name type="scientific">Coptis chinensis</name>
    <dbReference type="NCBI Taxonomy" id="261450"/>
    <lineage>
        <taxon>Eukaryota</taxon>
        <taxon>Viridiplantae</taxon>
        <taxon>Streptophyta</taxon>
        <taxon>Embryophyta</taxon>
        <taxon>Tracheophyta</taxon>
        <taxon>Spermatophyta</taxon>
        <taxon>Magnoliopsida</taxon>
        <taxon>Ranunculales</taxon>
        <taxon>Ranunculaceae</taxon>
        <taxon>Coptidoideae</taxon>
        <taxon>Coptis</taxon>
    </lineage>
</organism>
<dbReference type="OrthoDB" id="20554at2759"/>
<reference evidence="2 3" key="1">
    <citation type="submission" date="2020-10" db="EMBL/GenBank/DDBJ databases">
        <title>The Coptis chinensis genome and diversification of protoberbering-type alkaloids.</title>
        <authorList>
            <person name="Wang B."/>
            <person name="Shu S."/>
            <person name="Song C."/>
            <person name="Liu Y."/>
        </authorList>
    </citation>
    <scope>NUCLEOTIDE SEQUENCE [LARGE SCALE GENOMIC DNA]</scope>
    <source>
        <strain evidence="2">HL-2020</strain>
        <tissue evidence="2">Leaf</tissue>
    </source>
</reference>
<dbReference type="EMBL" id="JADFTS010000003">
    <property type="protein sequence ID" value="KAF9613621.1"/>
    <property type="molecule type" value="Genomic_DNA"/>
</dbReference>
<keyword evidence="3" id="KW-1185">Reference proteome</keyword>
<name>A0A835I9A1_9MAGN</name>
<dbReference type="InterPro" id="IPR039313">
    <property type="entry name" value="HIT4"/>
</dbReference>
<dbReference type="GO" id="GO:1900034">
    <property type="term" value="P:regulation of cellular response to heat"/>
    <property type="evidence" value="ECO:0007669"/>
    <property type="project" value="InterPro"/>
</dbReference>
<feature type="coiled-coil region" evidence="1">
    <location>
        <begin position="258"/>
        <end position="288"/>
    </location>
</feature>
<sequence>MGNRAAAATSDECFQEKRNMEDLWKTIFLVGTEWDQFYRLSVQMELFKFRTQCLPVYGEEKVILIPLVVAGNCYLRFSLLLIKLVACNTVQEILMGLVVSPFPPSDKIGINSVQMEPEEIVPMNQMKMDWVPYIPLAYKDSQVDRLKSQIFILSCTQGRYYCLHFASHGFCVPVLSVINLVLAALRNLEKERIKKYKYCLPYFYQPFKEDEFEQSTVVDFFFPAEPPVISRTTINNNRVVDEKVTSGDIIEDQKDDFKNFVREKVKEAKNANREAKEARKKAVEEMSEDTKTAYDSMRFYKFYPVQSPDTPDVSSVKVYFSLLLSIEKVKS</sequence>
<proteinExistence type="predicted"/>
<dbReference type="Gene3D" id="6.10.250.2770">
    <property type="match status" value="1"/>
</dbReference>
<gene>
    <name evidence="2" type="ORF">IFM89_009447</name>
</gene>
<dbReference type="AlphaFoldDB" id="A0A835I9A1"/>
<comment type="caution">
    <text evidence="2">The sequence shown here is derived from an EMBL/GenBank/DDBJ whole genome shotgun (WGS) entry which is preliminary data.</text>
</comment>
<dbReference type="PANTHER" id="PTHR33704">
    <property type="entry name" value="PROTEIN HEAT INTOLERANT 4-RELATED"/>
    <property type="match status" value="1"/>
</dbReference>
<protein>
    <submittedName>
        <fullName evidence="2">Uncharacterized protein</fullName>
    </submittedName>
</protein>
<keyword evidence="1" id="KW-0175">Coiled coil</keyword>
<evidence type="ECO:0000313" key="3">
    <source>
        <dbReference type="Proteomes" id="UP000631114"/>
    </source>
</evidence>